<dbReference type="InterPro" id="IPR036474">
    <property type="entry name" value="MotA_Tscrpt_reg_C_sf"/>
</dbReference>
<dbReference type="InterPro" id="IPR015241">
    <property type="entry name" value="MotA_Tscrpt_reg_C"/>
</dbReference>
<organism evidence="2 3">
    <name type="scientific">Acinetobacter phage Henu6</name>
    <dbReference type="NCBI Taxonomy" id="2500136"/>
    <lineage>
        <taxon>Viruses</taxon>
        <taxon>Duplodnaviria</taxon>
        <taxon>Heunggongvirae</taxon>
        <taxon>Uroviricota</taxon>
        <taxon>Caudoviricetes</taxon>
        <taxon>Pantevenvirales</taxon>
        <taxon>Straboviridae</taxon>
        <taxon>Twarogvirinae</taxon>
        <taxon>Zedzedvirus</taxon>
        <taxon>Zedzedvirus zz1</taxon>
    </lineage>
</organism>
<gene>
    <name evidence="2" type="ORF">Henu6_gp59</name>
</gene>
<accession>A0A410T594</accession>
<evidence type="ECO:0000313" key="3">
    <source>
        <dbReference type="Proteomes" id="UP000289169"/>
    </source>
</evidence>
<dbReference type="Pfam" id="PF09158">
    <property type="entry name" value="MotCF"/>
    <property type="match status" value="1"/>
</dbReference>
<dbReference type="SUPFAM" id="SSF69652">
    <property type="entry name" value="DNA-binding C-terminal domain of the transcription factor MotA"/>
    <property type="match status" value="1"/>
</dbReference>
<name>A0A410T594_9CAUD</name>
<dbReference type="Gene3D" id="3.90.1150.20">
    <property type="entry name" value="Transcription regulator MotA, C-terminal domain"/>
    <property type="match status" value="1"/>
</dbReference>
<dbReference type="EMBL" id="MK240351">
    <property type="protein sequence ID" value="QAU03898.1"/>
    <property type="molecule type" value="Genomic_DNA"/>
</dbReference>
<evidence type="ECO:0000313" key="2">
    <source>
        <dbReference type="EMBL" id="QAU03898.1"/>
    </source>
</evidence>
<reference evidence="2 3" key="1">
    <citation type="submission" date="2018-11" db="EMBL/GenBank/DDBJ databases">
        <authorList>
            <person name="Teng T."/>
        </authorList>
    </citation>
    <scope>NUCLEOTIDE SEQUENCE [LARGE SCALE GENOMIC DNA]</scope>
</reference>
<evidence type="ECO:0000259" key="1">
    <source>
        <dbReference type="Pfam" id="PF09158"/>
    </source>
</evidence>
<sequence length="207" mass="24141">MNKIEYYQLAAEQLHKQTPWSEGLELLEDLYNKTYVKRIEFVPVIIDQLIEYGYINESADKITISPEGQELIELAAELWIKGENIDLNIKQRGTVKRKINDEMLEMVSRTFAMLENNIDTKPDYTEDRSNLFVHFTKRLKGIASIEIRNADLLRISIRKPEEGQVEYFKTIGMVVHKVTPTVTYMDLPRTMENLEILVNAVIKYIKA</sequence>
<feature type="domain" description="Transcription regulator MotA C-terminal" evidence="1">
    <location>
        <begin position="127"/>
        <end position="198"/>
    </location>
</feature>
<protein>
    <submittedName>
        <fullName evidence="2">Activator of middle period transcription</fullName>
    </submittedName>
</protein>
<dbReference type="Proteomes" id="UP000289169">
    <property type="component" value="Segment"/>
</dbReference>
<proteinExistence type="predicted"/>